<gene>
    <name evidence="1" type="ORF">O6H91_11G055500</name>
</gene>
<organism evidence="1 2">
    <name type="scientific">Diphasiastrum complanatum</name>
    <name type="common">Issler's clubmoss</name>
    <name type="synonym">Lycopodium complanatum</name>
    <dbReference type="NCBI Taxonomy" id="34168"/>
    <lineage>
        <taxon>Eukaryota</taxon>
        <taxon>Viridiplantae</taxon>
        <taxon>Streptophyta</taxon>
        <taxon>Embryophyta</taxon>
        <taxon>Tracheophyta</taxon>
        <taxon>Lycopodiopsida</taxon>
        <taxon>Lycopodiales</taxon>
        <taxon>Lycopodiaceae</taxon>
        <taxon>Lycopodioideae</taxon>
        <taxon>Diphasiastrum</taxon>
    </lineage>
</organism>
<accession>A0ACC2C947</accession>
<proteinExistence type="predicted"/>
<evidence type="ECO:0000313" key="2">
    <source>
        <dbReference type="Proteomes" id="UP001162992"/>
    </source>
</evidence>
<comment type="caution">
    <text evidence="1">The sequence shown here is derived from an EMBL/GenBank/DDBJ whole genome shotgun (WGS) entry which is preliminary data.</text>
</comment>
<dbReference type="EMBL" id="CM055102">
    <property type="protein sequence ID" value="KAJ7538589.1"/>
    <property type="molecule type" value="Genomic_DNA"/>
</dbReference>
<keyword evidence="2" id="KW-1185">Reference proteome</keyword>
<evidence type="ECO:0000313" key="1">
    <source>
        <dbReference type="EMBL" id="KAJ7538589.1"/>
    </source>
</evidence>
<reference evidence="2" key="1">
    <citation type="journal article" date="2024" name="Proc. Natl. Acad. Sci. U.S.A.">
        <title>Extraordinary preservation of gene collinearity over three hundred million years revealed in homosporous lycophytes.</title>
        <authorList>
            <person name="Li C."/>
            <person name="Wickell D."/>
            <person name="Kuo L.Y."/>
            <person name="Chen X."/>
            <person name="Nie B."/>
            <person name="Liao X."/>
            <person name="Peng D."/>
            <person name="Ji J."/>
            <person name="Jenkins J."/>
            <person name="Williams M."/>
            <person name="Shu S."/>
            <person name="Plott C."/>
            <person name="Barry K."/>
            <person name="Rajasekar S."/>
            <person name="Grimwood J."/>
            <person name="Han X."/>
            <person name="Sun S."/>
            <person name="Hou Z."/>
            <person name="He W."/>
            <person name="Dai G."/>
            <person name="Sun C."/>
            <person name="Schmutz J."/>
            <person name="Leebens-Mack J.H."/>
            <person name="Li F.W."/>
            <person name="Wang L."/>
        </authorList>
    </citation>
    <scope>NUCLEOTIDE SEQUENCE [LARGE SCALE GENOMIC DNA]</scope>
    <source>
        <strain evidence="2">cv. PW_Plant_1</strain>
    </source>
</reference>
<protein>
    <submittedName>
        <fullName evidence="1">Uncharacterized protein</fullName>
    </submittedName>
</protein>
<sequence>MYQHNSRKCRNPHCNGLRKAWNLIFSWRLKNPSELLPWNRGVELTQDQKELEAKLKRMAPPNGRSAMLIYRVPCGCPAVRFEVWAPKKTRRAKK</sequence>
<dbReference type="Proteomes" id="UP001162992">
    <property type="component" value="Chromosome 11"/>
</dbReference>
<name>A0ACC2C947_DIPCM</name>